<dbReference type="InterPro" id="IPR023614">
    <property type="entry name" value="Porin_dom_sf"/>
</dbReference>
<dbReference type="InParanoid" id="G0QNL7"/>
<dbReference type="Gene3D" id="2.40.160.10">
    <property type="entry name" value="Porin"/>
    <property type="match status" value="1"/>
</dbReference>
<evidence type="ECO:0000313" key="2">
    <source>
        <dbReference type="Proteomes" id="UP000008983"/>
    </source>
</evidence>
<dbReference type="AlphaFoldDB" id="G0QNL7"/>
<dbReference type="RefSeq" id="XP_004037164.1">
    <property type="nucleotide sequence ID" value="XM_004037116.1"/>
</dbReference>
<protein>
    <submittedName>
        <fullName evidence="1">Uncharacterized protein</fullName>
    </submittedName>
</protein>
<reference evidence="1 2" key="1">
    <citation type="submission" date="2011-07" db="EMBL/GenBank/DDBJ databases">
        <authorList>
            <person name="Coyne R."/>
            <person name="Brami D."/>
            <person name="Johnson J."/>
            <person name="Hostetler J."/>
            <person name="Hannick L."/>
            <person name="Clark T."/>
            <person name="Cassidy-Hanley D."/>
            <person name="Inman J."/>
        </authorList>
    </citation>
    <scope>NUCLEOTIDE SEQUENCE [LARGE SCALE GENOMIC DNA]</scope>
    <source>
        <strain evidence="1 2">G5</strain>
    </source>
</reference>
<evidence type="ECO:0000313" key="1">
    <source>
        <dbReference type="EMBL" id="EGR33178.1"/>
    </source>
</evidence>
<dbReference type="OrthoDB" id="319725at2759"/>
<name>G0QNL7_ICHMU</name>
<dbReference type="EMBL" id="GL983502">
    <property type="protein sequence ID" value="EGR33178.1"/>
    <property type="molecule type" value="Genomic_DNA"/>
</dbReference>
<dbReference type="GeneID" id="14909353"/>
<organism evidence="1 2">
    <name type="scientific">Ichthyophthirius multifiliis</name>
    <name type="common">White spot disease agent</name>
    <name type="synonym">Ich</name>
    <dbReference type="NCBI Taxonomy" id="5932"/>
    <lineage>
        <taxon>Eukaryota</taxon>
        <taxon>Sar</taxon>
        <taxon>Alveolata</taxon>
        <taxon>Ciliophora</taxon>
        <taxon>Intramacronucleata</taxon>
        <taxon>Oligohymenophorea</taxon>
        <taxon>Hymenostomatida</taxon>
        <taxon>Ophryoglenina</taxon>
        <taxon>Ichthyophthirius</taxon>
    </lineage>
</organism>
<accession>G0QNL7</accession>
<dbReference type="eggNOG" id="ENOG502T2NT">
    <property type="taxonomic scope" value="Eukaryota"/>
</dbReference>
<proteinExistence type="predicted"/>
<gene>
    <name evidence="1" type="ORF">IMG5_059920</name>
</gene>
<dbReference type="Proteomes" id="UP000008983">
    <property type="component" value="Unassembled WGS sequence"/>
</dbReference>
<keyword evidence="2" id="KW-1185">Reference proteome</keyword>
<dbReference type="OMA" id="IDGTCPQ"/>
<sequence>MALSLKLDSFTSLGNFRKNVLSDDYTHSVFETYKLKGQSQNGTKVEYKLKLKTSKIDDLVKAKLEDEGKLQFKLNNYILEIASRRNNDIKLHIDLGERQINGKKINFFGNMKTQTSLDNFRFRFGSNYFGENKENNSRIEYISDNQSFSFTQRNLFRTKNNVLAWVLNFNSKAQSYLNSFDSILGYESKKVDLYLQHNTKCLCLGKLTLTGTYNLNDKTAFSAELVKHQKDQNVTVGFKHTVNKNLTVRAKFDSLLRVYFAGKYNWNQVSACSSVQLGFGQNDKTFNMDKFPPLPLGFKFDVKI</sequence>